<dbReference type="Pfam" id="PF01364">
    <property type="entry name" value="Peptidase_C25"/>
    <property type="match status" value="1"/>
</dbReference>
<feature type="chain" id="PRO_5011706954" evidence="2">
    <location>
        <begin position="21"/>
        <end position="1176"/>
    </location>
</feature>
<dbReference type="InterPro" id="IPR001769">
    <property type="entry name" value="Gingipain"/>
</dbReference>
<dbReference type="Gene3D" id="3.40.50.10390">
    <property type="entry name" value="Gingipain r, domain 1"/>
    <property type="match status" value="1"/>
</dbReference>
<sequence>MKRFFLIWLMMICGMVSTMAQGFYNLTAEEVKIDSLLPFVNYSWPLGGNYADSTYEVRIVYPEFLDMAEEDVNRYHAITTEQLPELPLIQQYVGVSRKSGTLYAQFVPLVFREGKYQKLVSFQLQVKSAPAGKTRRASSSGDRYAAHSVLSSGHWAKIRVPETGFYHLTDALIRKAGFKNPKKVKIYGYGGELQPEVLTGEYLSETDDLKEVATCTIKGKRLFHASGPVSWASNTTLARTRNPYSDYGYYFLTESDDEPLTADSASFVSSYYPSASDYHDLYEVDDYAWYHSGRNLYTSEKLTVGSDRNITLPGVHSTTTQINVNLSYDSKFVATLLMNGSTIGTLTASSGLTSSGTLSDGNAVATQASWIFLLPDSVMKTTDNKLTLRQTSGGEVRLDYVSLCYSTPKALTDFTTSLPVPEYLYDITNQDHHADSAVDMVIIIPTSQKLLSEAERLKTLHETYDSLRVRIVPADELYNEFSSGTPDANAYRRYMKMLYDRAGTEADQPRYLLLFGDGAWDNRMLSSGWRSLSPDDFLLCYESENSFSATKSYVSDDYYCLLDDNEGGSILKDKFDAAVGRLSARTAEEAKILVDKIYAYRTNAYAGAWQNTLCFLGDDGDQNRHMQDAEAVVSTVKSLYANYDIKKIYWDAYTRVTSSTGNSFPDVTRLIKQQLQKGALVMNYSGHGGPSLLSHEAVLRITDFGEASSLRLPLWVTAACDVAPFDGQSDNIGETAMFNKKGGSIAFYGTTRTVYASYNRLQNQSFMKYLLASKNGRRLTIGEAAYLAKNDFVSGSTEMLTNKLQYVLLGDPALTLASPTEQAVIDSINGKAVADGIQQLKAGSKVTLKGHLPGHTDFNGVVTITVRDIEETIVGKQNDPVATETAFEFQDRPNTIYNGNDSVRNGQFSFSFAVPKDISYSDKTGLFLVYAVNNDKSLSAHGECESFTLTGTEDLSNDGVGPSIYCYLNSESFVNGSTVNATPYFYAELTDKDGINVSGGIGHDLELIIDNDMNLTYQLNERFQYDFGDYCKGKADYVLPELSDGPHKLLFRAWDAQNNSSVAELSFVVNATQQPTLSNVICTKNPATTSTSFVISHDRAGSEVDVELEVFDTSGRLLWRKSETGIPTDHTYTIDWDLTTGSGSRLKTGVYLYRVLISNNGSSKASQAKKLIVLGQ</sequence>
<dbReference type="AlphaFoldDB" id="A0A1G7T446"/>
<feature type="domain" description="Gingipain" evidence="3">
    <location>
        <begin position="441"/>
        <end position="816"/>
    </location>
</feature>
<proteinExistence type="predicted"/>
<evidence type="ECO:0000256" key="1">
    <source>
        <dbReference type="ARBA" id="ARBA00022729"/>
    </source>
</evidence>
<dbReference type="Gene3D" id="2.60.40.4070">
    <property type="match status" value="1"/>
</dbReference>
<dbReference type="STRING" id="645274.SAMN04487901_10294"/>
<dbReference type="NCBIfam" id="NF033707">
    <property type="entry name" value="T9SS_sortase"/>
    <property type="match status" value="1"/>
</dbReference>
<keyword evidence="1 2" id="KW-0732">Signal</keyword>
<dbReference type="GO" id="GO:0006508">
    <property type="term" value="P:proteolysis"/>
    <property type="evidence" value="ECO:0007669"/>
    <property type="project" value="InterPro"/>
</dbReference>
<evidence type="ECO:0000256" key="2">
    <source>
        <dbReference type="SAM" id="SignalP"/>
    </source>
</evidence>
<organism evidence="4 5">
    <name type="scientific">Prevotella communis</name>
    <dbReference type="NCBI Taxonomy" id="2913614"/>
    <lineage>
        <taxon>Bacteria</taxon>
        <taxon>Pseudomonadati</taxon>
        <taxon>Bacteroidota</taxon>
        <taxon>Bacteroidia</taxon>
        <taxon>Bacteroidales</taxon>
        <taxon>Prevotellaceae</taxon>
        <taxon>Prevotella</taxon>
    </lineage>
</organism>
<evidence type="ECO:0000313" key="5">
    <source>
        <dbReference type="Proteomes" id="UP000198779"/>
    </source>
</evidence>
<dbReference type="Proteomes" id="UP000198779">
    <property type="component" value="Unassembled WGS sequence"/>
</dbReference>
<dbReference type="InterPro" id="IPR029031">
    <property type="entry name" value="Gingipain_N_sf"/>
</dbReference>
<gene>
    <name evidence="4" type="ORF">SAMN04487901_10294</name>
</gene>
<keyword evidence="5" id="KW-1185">Reference proteome</keyword>
<dbReference type="SUPFAM" id="SSF52129">
    <property type="entry name" value="Caspase-like"/>
    <property type="match status" value="1"/>
</dbReference>
<evidence type="ECO:0000313" key="4">
    <source>
        <dbReference type="EMBL" id="SDG29370.1"/>
    </source>
</evidence>
<dbReference type="CDD" id="cd02258">
    <property type="entry name" value="Peptidase_C25_N"/>
    <property type="match status" value="1"/>
</dbReference>
<name>A0A1G7T446_9BACT</name>
<reference evidence="5" key="1">
    <citation type="submission" date="2016-10" db="EMBL/GenBank/DDBJ databases">
        <authorList>
            <person name="Varghese N."/>
            <person name="Submissions S."/>
        </authorList>
    </citation>
    <scope>NUCLEOTIDE SEQUENCE [LARGE SCALE GENOMIC DNA]</scope>
    <source>
        <strain evidence="5">BP1-148</strain>
    </source>
</reference>
<evidence type="ECO:0000259" key="3">
    <source>
        <dbReference type="Pfam" id="PF01364"/>
    </source>
</evidence>
<feature type="signal peptide" evidence="2">
    <location>
        <begin position="1"/>
        <end position="20"/>
    </location>
</feature>
<protein>
    <submittedName>
        <fullName evidence="4">Peptidase family C25</fullName>
    </submittedName>
</protein>
<dbReference type="RefSeq" id="WP_143010081.1">
    <property type="nucleotide sequence ID" value="NZ_FNCQ01000002.1"/>
</dbReference>
<dbReference type="Gene3D" id="3.40.50.1460">
    <property type="match status" value="1"/>
</dbReference>
<dbReference type="EMBL" id="FNCQ01000002">
    <property type="protein sequence ID" value="SDG29370.1"/>
    <property type="molecule type" value="Genomic_DNA"/>
</dbReference>
<accession>A0A1G7T446</accession>
<dbReference type="InterPro" id="IPR029030">
    <property type="entry name" value="Caspase-like_dom_sf"/>
</dbReference>
<dbReference type="GO" id="GO:0008234">
    <property type="term" value="F:cysteine-type peptidase activity"/>
    <property type="evidence" value="ECO:0007669"/>
    <property type="project" value="InterPro"/>
</dbReference>